<name>A0A368W4V0_9BACL</name>
<sequence length="166" mass="19083">MKSNIIFEGIQEKHLSKIRDIYNYYVLNTTISFHTEALTINEIRASVMNQNAKYKSYVIVEEELIKGYILITQHKNKQAYDVTAEVTIYLDPNHLGEGIGSAAIPFVEEAGRNHGFHVLIATICTENERSARLFERHGYIKCAHFKEIGFKFGRRLDIVSYQKIIG</sequence>
<accession>A0A368W4V0</accession>
<evidence type="ECO:0000313" key="4">
    <source>
        <dbReference type="EMBL" id="RCW48588.1"/>
    </source>
</evidence>
<keyword evidence="5" id="KW-1185">Reference proteome</keyword>
<keyword evidence="2" id="KW-0012">Acyltransferase</keyword>
<keyword evidence="1 4" id="KW-0808">Transferase</keyword>
<dbReference type="GO" id="GO:0016747">
    <property type="term" value="F:acyltransferase activity, transferring groups other than amino-acyl groups"/>
    <property type="evidence" value="ECO:0007669"/>
    <property type="project" value="InterPro"/>
</dbReference>
<dbReference type="PANTHER" id="PTHR43072">
    <property type="entry name" value="N-ACETYLTRANSFERASE"/>
    <property type="match status" value="1"/>
</dbReference>
<reference evidence="4 5" key="1">
    <citation type="submission" date="2018-07" db="EMBL/GenBank/DDBJ databases">
        <title>Genomic Encyclopedia of Type Strains, Phase III (KMG-III): the genomes of soil and plant-associated and newly described type strains.</title>
        <authorList>
            <person name="Whitman W."/>
        </authorList>
    </citation>
    <scope>NUCLEOTIDE SEQUENCE [LARGE SCALE GENOMIC DNA]</scope>
    <source>
        <strain evidence="4 5">CECT 7506</strain>
    </source>
</reference>
<organism evidence="4 5">
    <name type="scientific">Paenibacillus prosopidis</name>
    <dbReference type="NCBI Taxonomy" id="630520"/>
    <lineage>
        <taxon>Bacteria</taxon>
        <taxon>Bacillati</taxon>
        <taxon>Bacillota</taxon>
        <taxon>Bacilli</taxon>
        <taxon>Bacillales</taxon>
        <taxon>Paenibacillaceae</taxon>
        <taxon>Paenibacillus</taxon>
    </lineage>
</organism>
<dbReference type="SUPFAM" id="SSF55729">
    <property type="entry name" value="Acyl-CoA N-acyltransferases (Nat)"/>
    <property type="match status" value="1"/>
</dbReference>
<comment type="caution">
    <text evidence="4">The sequence shown here is derived from an EMBL/GenBank/DDBJ whole genome shotgun (WGS) entry which is preliminary data.</text>
</comment>
<evidence type="ECO:0000256" key="1">
    <source>
        <dbReference type="ARBA" id="ARBA00022679"/>
    </source>
</evidence>
<dbReference type="AlphaFoldDB" id="A0A368W4V0"/>
<dbReference type="InterPro" id="IPR016181">
    <property type="entry name" value="Acyl_CoA_acyltransferase"/>
</dbReference>
<gene>
    <name evidence="4" type="ORF">DFP97_106290</name>
</gene>
<dbReference type="PANTHER" id="PTHR43072:SF23">
    <property type="entry name" value="UPF0039 PROTEIN C11D3.02C"/>
    <property type="match status" value="1"/>
</dbReference>
<dbReference type="Gene3D" id="3.40.630.30">
    <property type="match status" value="1"/>
</dbReference>
<dbReference type="InterPro" id="IPR000182">
    <property type="entry name" value="GNAT_dom"/>
</dbReference>
<evidence type="ECO:0000256" key="2">
    <source>
        <dbReference type="ARBA" id="ARBA00023315"/>
    </source>
</evidence>
<evidence type="ECO:0000259" key="3">
    <source>
        <dbReference type="PROSITE" id="PS51186"/>
    </source>
</evidence>
<dbReference type="Proteomes" id="UP000252415">
    <property type="component" value="Unassembled WGS sequence"/>
</dbReference>
<protein>
    <submittedName>
        <fullName evidence="4">Phosphinothricin acetyltransferase</fullName>
    </submittedName>
</protein>
<dbReference type="Pfam" id="PF00583">
    <property type="entry name" value="Acetyltransf_1"/>
    <property type="match status" value="1"/>
</dbReference>
<dbReference type="PROSITE" id="PS51186">
    <property type="entry name" value="GNAT"/>
    <property type="match status" value="1"/>
</dbReference>
<dbReference type="EMBL" id="QPJD01000006">
    <property type="protein sequence ID" value="RCW48588.1"/>
    <property type="molecule type" value="Genomic_DNA"/>
</dbReference>
<evidence type="ECO:0000313" key="5">
    <source>
        <dbReference type="Proteomes" id="UP000252415"/>
    </source>
</evidence>
<dbReference type="OrthoDB" id="9798006at2"/>
<feature type="domain" description="N-acetyltransferase" evidence="3">
    <location>
        <begin position="5"/>
        <end position="157"/>
    </location>
</feature>
<proteinExistence type="predicted"/>
<dbReference type="CDD" id="cd04301">
    <property type="entry name" value="NAT_SF"/>
    <property type="match status" value="1"/>
</dbReference>